<dbReference type="CDD" id="cd04301">
    <property type="entry name" value="NAT_SF"/>
    <property type="match status" value="1"/>
</dbReference>
<dbReference type="Proteomes" id="UP000177235">
    <property type="component" value="Unassembled WGS sequence"/>
</dbReference>
<evidence type="ECO:0000313" key="2">
    <source>
        <dbReference type="EMBL" id="OGE99311.1"/>
    </source>
</evidence>
<comment type="caution">
    <text evidence="2">The sequence shown here is derived from an EMBL/GenBank/DDBJ whole genome shotgun (WGS) entry which is preliminary data.</text>
</comment>
<dbReference type="InterPro" id="IPR000182">
    <property type="entry name" value="GNAT_dom"/>
</dbReference>
<name>A0A1F5QAU1_9BACT</name>
<dbReference type="PROSITE" id="PS51186">
    <property type="entry name" value="GNAT"/>
    <property type="match status" value="1"/>
</dbReference>
<proteinExistence type="predicted"/>
<organism evidence="2 3">
    <name type="scientific">Candidatus Doudnabacteria bacterium RIFCSPLOWO2_02_FULL_48_13</name>
    <dbReference type="NCBI Taxonomy" id="1817845"/>
    <lineage>
        <taxon>Bacteria</taxon>
        <taxon>Candidatus Doudnaibacteriota</taxon>
    </lineage>
</organism>
<dbReference type="Pfam" id="PF00583">
    <property type="entry name" value="Acetyltransf_1"/>
    <property type="match status" value="1"/>
</dbReference>
<dbReference type="AlphaFoldDB" id="A0A1F5QAU1"/>
<evidence type="ECO:0000313" key="3">
    <source>
        <dbReference type="Proteomes" id="UP000177235"/>
    </source>
</evidence>
<reference evidence="2 3" key="1">
    <citation type="journal article" date="2016" name="Nat. Commun.">
        <title>Thousands of microbial genomes shed light on interconnected biogeochemical processes in an aquifer system.</title>
        <authorList>
            <person name="Anantharaman K."/>
            <person name="Brown C.T."/>
            <person name="Hug L.A."/>
            <person name="Sharon I."/>
            <person name="Castelle C.J."/>
            <person name="Probst A.J."/>
            <person name="Thomas B.C."/>
            <person name="Singh A."/>
            <person name="Wilkins M.J."/>
            <person name="Karaoz U."/>
            <person name="Brodie E.L."/>
            <person name="Williams K.H."/>
            <person name="Hubbard S.S."/>
            <person name="Banfield J.F."/>
        </authorList>
    </citation>
    <scope>NUCLEOTIDE SEQUENCE [LARGE SCALE GENOMIC DNA]</scope>
</reference>
<dbReference type="Gene3D" id="3.40.630.30">
    <property type="match status" value="1"/>
</dbReference>
<dbReference type="SUPFAM" id="SSF55729">
    <property type="entry name" value="Acyl-CoA N-acyltransferases (Nat)"/>
    <property type="match status" value="1"/>
</dbReference>
<dbReference type="EMBL" id="MFFF01000021">
    <property type="protein sequence ID" value="OGE99311.1"/>
    <property type="molecule type" value="Genomic_DNA"/>
</dbReference>
<sequence length="242" mass="28138">MTALVEKLNWDSDFFGFNIARLNRSRITDADMKRVLQFCKKNKIRCLFYRAPADDGKIVDLAEQYGFHFSNFRVTYMLETDMGYRPAKIGKANFILRQCRKMDLPELSRISKNLYTASRFYFDKHFSRKACDQLYIQWMKNLGSGKKDHGIYVLADKKKIAGYIGYKQTAAGISLTLIGVNRKFQGQGIGKIMLTEFLNEMRKQGFDKFEVVTEGRNIVSQRLYQGAGFRITASAIDYHKWF</sequence>
<feature type="domain" description="N-acetyltransferase" evidence="1">
    <location>
        <begin position="94"/>
        <end position="242"/>
    </location>
</feature>
<protein>
    <recommendedName>
        <fullName evidence="1">N-acetyltransferase domain-containing protein</fullName>
    </recommendedName>
</protein>
<evidence type="ECO:0000259" key="1">
    <source>
        <dbReference type="PROSITE" id="PS51186"/>
    </source>
</evidence>
<dbReference type="GO" id="GO:0016747">
    <property type="term" value="F:acyltransferase activity, transferring groups other than amino-acyl groups"/>
    <property type="evidence" value="ECO:0007669"/>
    <property type="project" value="InterPro"/>
</dbReference>
<gene>
    <name evidence="2" type="ORF">A3J05_00120</name>
</gene>
<accession>A0A1F5QAU1</accession>
<dbReference type="InterPro" id="IPR016181">
    <property type="entry name" value="Acyl_CoA_acyltransferase"/>
</dbReference>